<dbReference type="SUPFAM" id="SSF101874">
    <property type="entry name" value="YceI-like"/>
    <property type="match status" value="1"/>
</dbReference>
<dbReference type="EMBL" id="CP026304">
    <property type="protein sequence ID" value="AVZ73591.1"/>
    <property type="molecule type" value="Genomic_DNA"/>
</dbReference>
<evidence type="ECO:0000256" key="1">
    <source>
        <dbReference type="ARBA" id="ARBA00008812"/>
    </source>
</evidence>
<organism evidence="3 4">
    <name type="scientific">Streptomyces lunaelactis</name>
    <dbReference type="NCBI Taxonomy" id="1535768"/>
    <lineage>
        <taxon>Bacteria</taxon>
        <taxon>Bacillati</taxon>
        <taxon>Actinomycetota</taxon>
        <taxon>Actinomycetes</taxon>
        <taxon>Kitasatosporales</taxon>
        <taxon>Streptomycetaceae</taxon>
        <taxon>Streptomyces</taxon>
    </lineage>
</organism>
<feature type="domain" description="Lipid/polyisoprenoid-binding YceI-like" evidence="2">
    <location>
        <begin position="37"/>
        <end position="203"/>
    </location>
</feature>
<sequence length="206" mass="22645">MALPVCRCDPLCHPSTHAPMEITMLATPVDISRLTGVWQIDPAHSEVGFTVRHLMVRVRGGFARFSGTITVADEPAQSSVWAEIDTTSVDTRNAERDARLRTADYLDTDNHPTASFESSRVGRKDGRYIVEGQLTIRGEMRPVAFDLFLLGVDTDALGWTRAGFRAYSRISRSQFGVAGNVPLPGGRALIGDTVMLELEIEAVKDR</sequence>
<protein>
    <submittedName>
        <fullName evidence="3">Polyisoprenoid-binding protein</fullName>
    </submittedName>
</protein>
<dbReference type="Pfam" id="PF04264">
    <property type="entry name" value="YceI"/>
    <property type="match status" value="1"/>
</dbReference>
<evidence type="ECO:0000259" key="2">
    <source>
        <dbReference type="SMART" id="SM00867"/>
    </source>
</evidence>
<dbReference type="InterPro" id="IPR036761">
    <property type="entry name" value="TTHA0802/YceI-like_sf"/>
</dbReference>
<dbReference type="KEGG" id="slk:SLUN_16840"/>
<dbReference type="PANTHER" id="PTHR34406:SF1">
    <property type="entry name" value="PROTEIN YCEI"/>
    <property type="match status" value="1"/>
</dbReference>
<evidence type="ECO:0000313" key="3">
    <source>
        <dbReference type="EMBL" id="AVZ73591.1"/>
    </source>
</evidence>
<gene>
    <name evidence="3" type="ORF">SLUN_16840</name>
</gene>
<dbReference type="InterPro" id="IPR007372">
    <property type="entry name" value="Lipid/polyisoprenoid-bd_YceI"/>
</dbReference>
<dbReference type="PANTHER" id="PTHR34406">
    <property type="entry name" value="PROTEIN YCEI"/>
    <property type="match status" value="1"/>
</dbReference>
<reference evidence="3 4" key="1">
    <citation type="submission" date="2018-01" db="EMBL/GenBank/DDBJ databases">
        <title>Complete genome sequence of Streptomyces lunaelactis MM109T, a Ferroverdin A producer isolated from cave moonmilk deposits.</title>
        <authorList>
            <person name="Naome A."/>
            <person name="Martinet L."/>
            <person name="Maciejewska M."/>
            <person name="Anderssen S."/>
            <person name="Adam D."/>
            <person name="Tenconi E."/>
            <person name="Deflandre B."/>
            <person name="Arguelles-Arias A."/>
            <person name="Calusinska M."/>
            <person name="Copieters W."/>
            <person name="Karim L."/>
            <person name="Hanikenne M."/>
            <person name="Baurain D."/>
            <person name="van Wezel G."/>
            <person name="Smargiasso N."/>
            <person name="de Pauw E."/>
            <person name="Delfosse P."/>
            <person name="Rigali S."/>
        </authorList>
    </citation>
    <scope>NUCLEOTIDE SEQUENCE [LARGE SCALE GENOMIC DNA]</scope>
    <source>
        <strain evidence="3 4">MM109</strain>
    </source>
</reference>
<name>A0A2R4T3B2_9ACTN</name>
<accession>A0A2R4T3B2</accession>
<dbReference type="Gene3D" id="2.40.128.110">
    <property type="entry name" value="Lipid/polyisoprenoid-binding, YceI-like"/>
    <property type="match status" value="1"/>
</dbReference>
<comment type="similarity">
    <text evidence="1">Belongs to the UPF0312 family.</text>
</comment>
<dbReference type="Proteomes" id="UP000244201">
    <property type="component" value="Chromosome"/>
</dbReference>
<dbReference type="SMART" id="SM00867">
    <property type="entry name" value="YceI"/>
    <property type="match status" value="1"/>
</dbReference>
<proteinExistence type="inferred from homology"/>
<dbReference type="AlphaFoldDB" id="A0A2R4T3B2"/>
<evidence type="ECO:0000313" key="4">
    <source>
        <dbReference type="Proteomes" id="UP000244201"/>
    </source>
</evidence>
<keyword evidence="4" id="KW-1185">Reference proteome</keyword>